<dbReference type="InterPro" id="IPR036393">
    <property type="entry name" value="AceGlu_kinase-like_sf"/>
</dbReference>
<dbReference type="InterPro" id="IPR001048">
    <property type="entry name" value="Asp/Glu/Uridylate_kinase"/>
</dbReference>
<evidence type="ECO:0000256" key="5">
    <source>
        <dbReference type="ARBA" id="ARBA00022741"/>
    </source>
</evidence>
<dbReference type="GO" id="GO:0005524">
    <property type="term" value="F:ATP binding"/>
    <property type="evidence" value="ECO:0007669"/>
    <property type="project" value="UniProtKB-KW"/>
</dbReference>
<dbReference type="FunFam" id="3.40.1160.10:FF:000006">
    <property type="entry name" value="Glutamate 5-kinase"/>
    <property type="match status" value="1"/>
</dbReference>
<dbReference type="PRINTS" id="PR00474">
    <property type="entry name" value="GLU5KINASE"/>
</dbReference>
<accession>A0A2M7Z5K2</accession>
<keyword evidence="1" id="KW-0963">Cytoplasm</keyword>
<dbReference type="GO" id="GO:0004349">
    <property type="term" value="F:glutamate 5-kinase activity"/>
    <property type="evidence" value="ECO:0007669"/>
    <property type="project" value="InterPro"/>
</dbReference>
<dbReference type="PIRSF" id="PIRSF000729">
    <property type="entry name" value="GK"/>
    <property type="match status" value="1"/>
</dbReference>
<keyword evidence="6" id="KW-0418">Kinase</keyword>
<evidence type="ECO:0000259" key="8">
    <source>
        <dbReference type="Pfam" id="PF00696"/>
    </source>
</evidence>
<dbReference type="InterPro" id="IPR011529">
    <property type="entry name" value="Glu_5kinase"/>
</dbReference>
<keyword evidence="5" id="KW-0547">Nucleotide-binding</keyword>
<dbReference type="Proteomes" id="UP000231034">
    <property type="component" value="Unassembled WGS sequence"/>
</dbReference>
<dbReference type="GO" id="GO:0005829">
    <property type="term" value="C:cytosol"/>
    <property type="evidence" value="ECO:0007669"/>
    <property type="project" value="TreeGrafter"/>
</dbReference>
<evidence type="ECO:0000256" key="6">
    <source>
        <dbReference type="ARBA" id="ARBA00022777"/>
    </source>
</evidence>
<evidence type="ECO:0000256" key="7">
    <source>
        <dbReference type="ARBA" id="ARBA00022840"/>
    </source>
</evidence>
<protein>
    <recommendedName>
        <fullName evidence="8">Aspartate/glutamate/uridylate kinase domain-containing protein</fullName>
    </recommendedName>
</protein>
<dbReference type="GO" id="GO:0008652">
    <property type="term" value="P:amino acid biosynthetic process"/>
    <property type="evidence" value="ECO:0007669"/>
    <property type="project" value="UniProtKB-KW"/>
</dbReference>
<feature type="domain" description="Aspartate/glutamate/uridylate kinase" evidence="8">
    <location>
        <begin position="17"/>
        <end position="250"/>
    </location>
</feature>
<dbReference type="Pfam" id="PF00696">
    <property type="entry name" value="AA_kinase"/>
    <property type="match status" value="1"/>
</dbReference>
<evidence type="ECO:0000256" key="2">
    <source>
        <dbReference type="ARBA" id="ARBA00022605"/>
    </source>
</evidence>
<proteinExistence type="predicted"/>
<name>A0A2M7Z5K2_9BACT</name>
<evidence type="ECO:0000256" key="1">
    <source>
        <dbReference type="ARBA" id="ARBA00022490"/>
    </source>
</evidence>
<evidence type="ECO:0000313" key="9">
    <source>
        <dbReference type="EMBL" id="PJA84753.1"/>
    </source>
</evidence>
<dbReference type="SUPFAM" id="SSF53633">
    <property type="entry name" value="Carbamate kinase-like"/>
    <property type="match status" value="1"/>
</dbReference>
<keyword evidence="7" id="KW-0067">ATP-binding</keyword>
<sequence length="280" mass="30886">MKEKMNEKAKRKVPIRRLIVKVGTANLCNQSGQLIQDIFNDFARQVVELMERGVEVIIVSSGAIKSGRERMESLGLDITALDKKDLAGIGARHLMNRWGEAFEIHGKEVGQVWVTFGNWANEGERESIQASIFDYLNSGVVIPVVNEADVVSDREIKLMEKGFSENDRLAKMIASLTNADAVLFLTDEGGIYAENPKINPQARMYEEISARTKPELIDVSSGTSKTGTGGMIAKWREASRCAKKGMLVAIAGNEENVILRFVRGESVGTRIGTATKLKQE</sequence>
<dbReference type="PANTHER" id="PTHR43654:SF3">
    <property type="entry name" value="GLUTAMATE 5-KINASE"/>
    <property type="match status" value="1"/>
</dbReference>
<dbReference type="InterPro" id="IPR001057">
    <property type="entry name" value="Glu/AcGlu_kinase"/>
</dbReference>
<dbReference type="EMBL" id="PFVR01000020">
    <property type="protein sequence ID" value="PJA84753.1"/>
    <property type="molecule type" value="Genomic_DNA"/>
</dbReference>
<organism evidence="9 10">
    <name type="scientific">Candidatus Nealsonbacteria bacterium CG_4_9_14_3_um_filter_37_13</name>
    <dbReference type="NCBI Taxonomy" id="1974695"/>
    <lineage>
        <taxon>Bacteria</taxon>
        <taxon>Candidatus Nealsoniibacteriota</taxon>
    </lineage>
</organism>
<keyword evidence="2" id="KW-0028">Amino-acid biosynthesis</keyword>
<evidence type="ECO:0000313" key="10">
    <source>
        <dbReference type="Proteomes" id="UP000231034"/>
    </source>
</evidence>
<dbReference type="Gene3D" id="3.40.1160.10">
    <property type="entry name" value="Acetylglutamate kinase-like"/>
    <property type="match status" value="1"/>
</dbReference>
<reference evidence="10" key="1">
    <citation type="submission" date="2017-09" db="EMBL/GenBank/DDBJ databases">
        <title>Depth-based differentiation of microbial function through sediment-hosted aquifers and enrichment of novel symbionts in the deep terrestrial subsurface.</title>
        <authorList>
            <person name="Probst A.J."/>
            <person name="Ladd B."/>
            <person name="Jarett J.K."/>
            <person name="Geller-Mcgrath D.E."/>
            <person name="Sieber C.M.K."/>
            <person name="Emerson J.B."/>
            <person name="Anantharaman K."/>
            <person name="Thomas B.C."/>
            <person name="Malmstrom R."/>
            <person name="Stieglmeier M."/>
            <person name="Klingl A."/>
            <person name="Woyke T."/>
            <person name="Ryan C.M."/>
            <person name="Banfield J.F."/>
        </authorList>
    </citation>
    <scope>NUCLEOTIDE SEQUENCE [LARGE SCALE GENOMIC DNA]</scope>
</reference>
<comment type="caution">
    <text evidence="9">The sequence shown here is derived from an EMBL/GenBank/DDBJ whole genome shotgun (WGS) entry which is preliminary data.</text>
</comment>
<evidence type="ECO:0000256" key="3">
    <source>
        <dbReference type="ARBA" id="ARBA00022650"/>
    </source>
</evidence>
<dbReference type="AlphaFoldDB" id="A0A2M7Z5K2"/>
<dbReference type="PANTHER" id="PTHR43654">
    <property type="entry name" value="GLUTAMATE 5-KINASE"/>
    <property type="match status" value="1"/>
</dbReference>
<keyword evidence="4" id="KW-0808">Transferase</keyword>
<evidence type="ECO:0000256" key="4">
    <source>
        <dbReference type="ARBA" id="ARBA00022679"/>
    </source>
</evidence>
<gene>
    <name evidence="9" type="ORF">CO145_00645</name>
</gene>
<keyword evidence="3" id="KW-0641">Proline biosynthesis</keyword>